<feature type="domain" description="Tail specific protease" evidence="2">
    <location>
        <begin position="224"/>
        <end position="417"/>
    </location>
</feature>
<sequence length="441" mass="47667">MTLTDMILKVLRVLGASGVLAGLVLLALWVPNQPEKDLRGQWETQGSGLIFDISRAKITVFEVTSSSCRIGARMPAHLGLARRFAGYTFTRKGDQLQIDVADMAVPITAIRQTTLPALCTGGAPAGPREVFATFWDSFETHYPNFDEHDVNWPGRLHSGLATIGQSIDPQRVETAIETALLGLDDPNIQFATPDRRSSPHTSAPWVEHQQAYCAATDAYLIAPPEHINTAGIRHGWVDTSIAFISIHHMNTDPAFGKHMSDEALRVVTELTQTYQDAAGIVLDLRFATGGSDKVALSYASAFSDNLFVAGYKATQMAHEQFTQNTPLWVTSTQTPLRQPVIALTSSETMGASEVLVAALKSLQNITVMGMPTAGAPSDILGRTLPNGWKFTLPHQRFFMANGDLVGTSGIAPDILLPFDAEAFSQGKDTALEAAIAQLLAQ</sequence>
<dbReference type="GO" id="GO:0006508">
    <property type="term" value="P:proteolysis"/>
    <property type="evidence" value="ECO:0007669"/>
    <property type="project" value="InterPro"/>
</dbReference>
<gene>
    <name evidence="3" type="ORF">PAM7971_00812</name>
</gene>
<dbReference type="Gene3D" id="3.90.226.10">
    <property type="entry name" value="2-enoyl-CoA Hydratase, Chain A, domain 1"/>
    <property type="match status" value="1"/>
</dbReference>
<reference evidence="3 4" key="1">
    <citation type="submission" date="2017-03" db="EMBL/GenBank/DDBJ databases">
        <authorList>
            <person name="Afonso C.L."/>
            <person name="Miller P.J."/>
            <person name="Scott M.A."/>
            <person name="Spackman E."/>
            <person name="Goraichik I."/>
            <person name="Dimitrov K.M."/>
            <person name="Suarez D.L."/>
            <person name="Swayne D.E."/>
        </authorList>
    </citation>
    <scope>NUCLEOTIDE SEQUENCE [LARGE SCALE GENOMIC DNA]</scope>
    <source>
        <strain evidence="3 4">CECT 7971</strain>
    </source>
</reference>
<keyword evidence="1" id="KW-0472">Membrane</keyword>
<organism evidence="3 4">
    <name type="scientific">Pacificibacter marinus</name>
    <dbReference type="NCBI Taxonomy" id="658057"/>
    <lineage>
        <taxon>Bacteria</taxon>
        <taxon>Pseudomonadati</taxon>
        <taxon>Pseudomonadota</taxon>
        <taxon>Alphaproteobacteria</taxon>
        <taxon>Rhodobacterales</taxon>
        <taxon>Roseobacteraceae</taxon>
        <taxon>Pacificibacter</taxon>
    </lineage>
</organism>
<dbReference type="EMBL" id="FWFW01000002">
    <property type="protein sequence ID" value="SLN24459.1"/>
    <property type="molecule type" value="Genomic_DNA"/>
</dbReference>
<dbReference type="OrthoDB" id="9758793at2"/>
<dbReference type="SMART" id="SM00245">
    <property type="entry name" value="TSPc"/>
    <property type="match status" value="1"/>
</dbReference>
<keyword evidence="1" id="KW-1133">Transmembrane helix</keyword>
<keyword evidence="4" id="KW-1185">Reference proteome</keyword>
<evidence type="ECO:0000259" key="2">
    <source>
        <dbReference type="SMART" id="SM00245"/>
    </source>
</evidence>
<dbReference type="PANTHER" id="PTHR11261">
    <property type="entry name" value="INTERPHOTORECEPTOR RETINOID-BINDING PROTEIN"/>
    <property type="match status" value="1"/>
</dbReference>
<accession>A0A1Y5RT70</accession>
<keyword evidence="1" id="KW-0812">Transmembrane</keyword>
<dbReference type="InterPro" id="IPR029045">
    <property type="entry name" value="ClpP/crotonase-like_dom_sf"/>
</dbReference>
<evidence type="ECO:0000256" key="1">
    <source>
        <dbReference type="SAM" id="Phobius"/>
    </source>
</evidence>
<dbReference type="Pfam" id="PF03572">
    <property type="entry name" value="Peptidase_S41"/>
    <property type="match status" value="1"/>
</dbReference>
<dbReference type="Gene3D" id="3.30.750.44">
    <property type="match status" value="1"/>
</dbReference>
<name>A0A1Y5RT70_9RHOB</name>
<dbReference type="Proteomes" id="UP000193307">
    <property type="component" value="Unassembled WGS sequence"/>
</dbReference>
<dbReference type="AlphaFoldDB" id="A0A1Y5RT70"/>
<evidence type="ECO:0000313" key="3">
    <source>
        <dbReference type="EMBL" id="SLN24459.1"/>
    </source>
</evidence>
<evidence type="ECO:0000313" key="4">
    <source>
        <dbReference type="Proteomes" id="UP000193307"/>
    </source>
</evidence>
<protein>
    <submittedName>
        <fullName evidence="3">Peptidase family S41</fullName>
    </submittedName>
</protein>
<dbReference type="SUPFAM" id="SSF52096">
    <property type="entry name" value="ClpP/crotonase"/>
    <property type="match status" value="1"/>
</dbReference>
<feature type="transmembrane region" description="Helical" evidence="1">
    <location>
        <begin position="12"/>
        <end position="30"/>
    </location>
</feature>
<dbReference type="PANTHER" id="PTHR11261:SF3">
    <property type="entry name" value="RETINOL-BINDING PROTEIN 3"/>
    <property type="match status" value="1"/>
</dbReference>
<dbReference type="STRING" id="658057.SAMN04488032_102274"/>
<proteinExistence type="predicted"/>
<dbReference type="InterPro" id="IPR005151">
    <property type="entry name" value="Tail-specific_protease"/>
</dbReference>
<dbReference type="RefSeq" id="WP_085847714.1">
    <property type="nucleotide sequence ID" value="NZ_FNZV01000002.1"/>
</dbReference>
<dbReference type="GO" id="GO:0008236">
    <property type="term" value="F:serine-type peptidase activity"/>
    <property type="evidence" value="ECO:0007669"/>
    <property type="project" value="InterPro"/>
</dbReference>